<reference evidence="2" key="1">
    <citation type="submission" date="2021-01" db="UniProtKB">
        <authorList>
            <consortium name="EnsemblPlants"/>
        </authorList>
    </citation>
    <scope>IDENTIFICATION</scope>
</reference>
<evidence type="ECO:0000256" key="1">
    <source>
        <dbReference type="SAM" id="Phobius"/>
    </source>
</evidence>
<dbReference type="OMA" id="VETHNSS"/>
<evidence type="ECO:0008006" key="4">
    <source>
        <dbReference type="Google" id="ProtNLM"/>
    </source>
</evidence>
<accession>A0A7N0V9G7</accession>
<feature type="transmembrane region" description="Helical" evidence="1">
    <location>
        <begin position="20"/>
        <end position="37"/>
    </location>
</feature>
<dbReference type="Proteomes" id="UP000594263">
    <property type="component" value="Unplaced"/>
</dbReference>
<dbReference type="EnsemblPlants" id="Kaladp0192s0009.1.v1.1">
    <property type="protein sequence ID" value="Kaladp0192s0009.1.v1.1"/>
    <property type="gene ID" value="Kaladp0192s0009.v1.1"/>
</dbReference>
<keyword evidence="3" id="KW-1185">Reference proteome</keyword>
<sequence length="66" mass="7168">MAIVGGEEMAGPAAPKIVRLMYFVGAGIVCTAAINKWRDLERKSILQQGKAKDPSQLPTTINKIRD</sequence>
<protein>
    <recommendedName>
        <fullName evidence="4">Transmembrane protein</fullName>
    </recommendedName>
</protein>
<dbReference type="Gramene" id="Kaladp0192s0009.1.v1.1">
    <property type="protein sequence ID" value="Kaladp0192s0009.1.v1.1"/>
    <property type="gene ID" value="Kaladp0192s0009.v1.1"/>
</dbReference>
<name>A0A7N0V9G7_KALFE</name>
<keyword evidence="1" id="KW-0472">Membrane</keyword>
<dbReference type="AlphaFoldDB" id="A0A7N0V9G7"/>
<evidence type="ECO:0000313" key="3">
    <source>
        <dbReference type="Proteomes" id="UP000594263"/>
    </source>
</evidence>
<keyword evidence="1" id="KW-0812">Transmembrane</keyword>
<keyword evidence="1" id="KW-1133">Transmembrane helix</keyword>
<proteinExistence type="predicted"/>
<organism evidence="2 3">
    <name type="scientific">Kalanchoe fedtschenkoi</name>
    <name type="common">Lavender scallops</name>
    <name type="synonym">South American air plant</name>
    <dbReference type="NCBI Taxonomy" id="63787"/>
    <lineage>
        <taxon>Eukaryota</taxon>
        <taxon>Viridiplantae</taxon>
        <taxon>Streptophyta</taxon>
        <taxon>Embryophyta</taxon>
        <taxon>Tracheophyta</taxon>
        <taxon>Spermatophyta</taxon>
        <taxon>Magnoliopsida</taxon>
        <taxon>eudicotyledons</taxon>
        <taxon>Gunneridae</taxon>
        <taxon>Pentapetalae</taxon>
        <taxon>Saxifragales</taxon>
        <taxon>Crassulaceae</taxon>
        <taxon>Kalanchoe</taxon>
    </lineage>
</organism>
<evidence type="ECO:0000313" key="2">
    <source>
        <dbReference type="EnsemblPlants" id="Kaladp0192s0009.1.v1.1"/>
    </source>
</evidence>